<evidence type="ECO:0000256" key="1">
    <source>
        <dbReference type="SAM" id="Phobius"/>
    </source>
</evidence>
<accession>A0A0M2SWG4</accession>
<comment type="caution">
    <text evidence="2">The sequence shown here is derived from an EMBL/GenBank/DDBJ whole genome shotgun (WGS) entry which is preliminary data.</text>
</comment>
<dbReference type="Proteomes" id="UP000034166">
    <property type="component" value="Unassembled WGS sequence"/>
</dbReference>
<feature type="transmembrane region" description="Helical" evidence="1">
    <location>
        <begin position="77"/>
        <end position="96"/>
    </location>
</feature>
<feature type="transmembrane region" description="Helical" evidence="1">
    <location>
        <begin position="148"/>
        <end position="172"/>
    </location>
</feature>
<reference evidence="2 3" key="1">
    <citation type="submission" date="2015-04" db="EMBL/GenBank/DDBJ databases">
        <title>Taxonomic description and genome sequence of Bacillus campisalis sp. nov., a novel member of the genus Bacillus isolated from solar saltern.</title>
        <authorList>
            <person name="Mathan Kumar R."/>
            <person name="Kaur G."/>
            <person name="Kumar A."/>
            <person name="Singh N.K."/>
            <person name="Kaur N."/>
            <person name="Kumar N."/>
            <person name="Mayilraj S."/>
        </authorList>
    </citation>
    <scope>NUCLEOTIDE SEQUENCE [LARGE SCALE GENOMIC DNA]</scope>
    <source>
        <strain evidence="2 3">SA2-6</strain>
    </source>
</reference>
<proteinExistence type="predicted"/>
<organism evidence="2 3">
    <name type="scientific">Mesobacillus campisalis</name>
    <dbReference type="NCBI Taxonomy" id="1408103"/>
    <lineage>
        <taxon>Bacteria</taxon>
        <taxon>Bacillati</taxon>
        <taxon>Bacillota</taxon>
        <taxon>Bacilli</taxon>
        <taxon>Bacillales</taxon>
        <taxon>Bacillaceae</taxon>
        <taxon>Mesobacillus</taxon>
    </lineage>
</organism>
<sequence>MIFLLAVLLLLPALNKKYPFYILSFGVLFLFLALRYDFGNDYMSYYGVHEALNAGWQLTLGNEEILYKYFNLLIPNFYVMVAILSFFYICTLFLLIKSTLYIRQYWFAVLILLINPYLFLVHLSSFRQTIALCFLVFAVHFLTKGKRLFYFLFISIAVGFHQSALVMFPVYFLLNQKKINAVKIVTIMGVVILLLITPLSDTLFKWILDFFPKGYSYYYEQGLQNSLRATLISSFYFFLIVLNINKLTGRELIYGKLALIATIISLLAYKASMINRIGMYFDIFLIVTIPLIFSKMKQGKVRLILFVAMFGIYILRYWSFFNNPVWIEFYGTYQTILNK</sequence>
<feature type="transmembrane region" description="Helical" evidence="1">
    <location>
        <begin position="184"/>
        <end position="207"/>
    </location>
</feature>
<evidence type="ECO:0008006" key="4">
    <source>
        <dbReference type="Google" id="ProtNLM"/>
    </source>
</evidence>
<evidence type="ECO:0000313" key="2">
    <source>
        <dbReference type="EMBL" id="KKK38899.1"/>
    </source>
</evidence>
<feature type="transmembrane region" description="Helical" evidence="1">
    <location>
        <begin position="117"/>
        <end position="142"/>
    </location>
</feature>
<keyword evidence="1" id="KW-0812">Transmembrane</keyword>
<dbReference type="PATRIC" id="fig|1408103.3.peg.1349"/>
<name>A0A0M2SWG4_9BACI</name>
<feature type="transmembrane region" description="Helical" evidence="1">
    <location>
        <begin position="301"/>
        <end position="320"/>
    </location>
</feature>
<dbReference type="InterPro" id="IPR049458">
    <property type="entry name" value="EpsG-like"/>
</dbReference>
<dbReference type="AlphaFoldDB" id="A0A0M2SWG4"/>
<protein>
    <recommendedName>
        <fullName evidence="4">EpsG family protein</fullName>
    </recommendedName>
</protein>
<gene>
    <name evidence="2" type="ORF">WQ57_05990</name>
</gene>
<dbReference type="EMBL" id="LAYY01000005">
    <property type="protein sequence ID" value="KKK38899.1"/>
    <property type="molecule type" value="Genomic_DNA"/>
</dbReference>
<dbReference type="Pfam" id="PF14897">
    <property type="entry name" value="EpsG"/>
    <property type="match status" value="1"/>
</dbReference>
<evidence type="ECO:0000313" key="3">
    <source>
        <dbReference type="Proteomes" id="UP000034166"/>
    </source>
</evidence>
<feature type="transmembrane region" description="Helical" evidence="1">
    <location>
        <begin position="227"/>
        <end position="245"/>
    </location>
</feature>
<feature type="transmembrane region" description="Helical" evidence="1">
    <location>
        <begin position="252"/>
        <end position="271"/>
    </location>
</feature>
<keyword evidence="1" id="KW-1133">Transmembrane helix</keyword>
<feature type="transmembrane region" description="Helical" evidence="1">
    <location>
        <begin position="277"/>
        <end position="294"/>
    </location>
</feature>
<keyword evidence="1" id="KW-0472">Membrane</keyword>
<keyword evidence="3" id="KW-1185">Reference proteome</keyword>